<dbReference type="InterPro" id="IPR006685">
    <property type="entry name" value="MscS_channel_2nd"/>
</dbReference>
<reference evidence="7 8" key="1">
    <citation type="submission" date="2022-08" db="EMBL/GenBank/DDBJ databases">
        <authorList>
            <person name="Li F."/>
        </authorList>
    </citation>
    <scope>NUCLEOTIDE SEQUENCE [LARGE SCALE GENOMIC DNA]</scope>
    <source>
        <strain evidence="7 8">10F1B-8-1</strain>
    </source>
</reference>
<dbReference type="EMBL" id="JANTHX010000004">
    <property type="protein sequence ID" value="MCS0498418.1"/>
    <property type="molecule type" value="Genomic_DNA"/>
</dbReference>
<dbReference type="Proteomes" id="UP001205337">
    <property type="component" value="Unassembled WGS sequence"/>
</dbReference>
<keyword evidence="4 5" id="KW-0472">Membrane</keyword>
<comment type="caution">
    <text evidence="7">The sequence shown here is derived from an EMBL/GenBank/DDBJ whole genome shotgun (WGS) entry which is preliminary data.</text>
</comment>
<dbReference type="SUPFAM" id="SSF50182">
    <property type="entry name" value="Sm-like ribonucleoproteins"/>
    <property type="match status" value="1"/>
</dbReference>
<feature type="transmembrane region" description="Helical" evidence="5">
    <location>
        <begin position="136"/>
        <end position="157"/>
    </location>
</feature>
<dbReference type="RefSeq" id="WP_258797342.1">
    <property type="nucleotide sequence ID" value="NZ_JANTHX010000004.1"/>
</dbReference>
<keyword evidence="3 5" id="KW-1133">Transmembrane helix</keyword>
<evidence type="ECO:0000313" key="7">
    <source>
        <dbReference type="EMBL" id="MCS0498418.1"/>
    </source>
</evidence>
<comment type="subcellular location">
    <subcellularLocation>
        <location evidence="1">Membrane</location>
    </subcellularLocation>
</comment>
<feature type="domain" description="Mechanosensitive ion channel MscS" evidence="6">
    <location>
        <begin position="185"/>
        <end position="251"/>
    </location>
</feature>
<feature type="transmembrane region" description="Helical" evidence="5">
    <location>
        <begin position="17"/>
        <end position="44"/>
    </location>
</feature>
<protein>
    <submittedName>
        <fullName evidence="7">Mechanosensitive ion channel family protein</fullName>
    </submittedName>
</protein>
<feature type="transmembrane region" description="Helical" evidence="5">
    <location>
        <begin position="56"/>
        <end position="77"/>
    </location>
</feature>
<dbReference type="InterPro" id="IPR023408">
    <property type="entry name" value="MscS_beta-dom_sf"/>
</dbReference>
<accession>A0ABT1ZCI1</accession>
<dbReference type="Gene3D" id="1.10.287.1260">
    <property type="match status" value="1"/>
</dbReference>
<feature type="transmembrane region" description="Helical" evidence="5">
    <location>
        <begin position="163"/>
        <end position="182"/>
    </location>
</feature>
<evidence type="ECO:0000256" key="1">
    <source>
        <dbReference type="ARBA" id="ARBA00004370"/>
    </source>
</evidence>
<keyword evidence="8" id="KW-1185">Reference proteome</keyword>
<evidence type="ECO:0000256" key="2">
    <source>
        <dbReference type="ARBA" id="ARBA00022692"/>
    </source>
</evidence>
<evidence type="ECO:0000256" key="5">
    <source>
        <dbReference type="SAM" id="Phobius"/>
    </source>
</evidence>
<dbReference type="Pfam" id="PF00924">
    <property type="entry name" value="MS_channel_2nd"/>
    <property type="match status" value="1"/>
</dbReference>
<evidence type="ECO:0000256" key="3">
    <source>
        <dbReference type="ARBA" id="ARBA00022989"/>
    </source>
</evidence>
<evidence type="ECO:0000313" key="8">
    <source>
        <dbReference type="Proteomes" id="UP001205337"/>
    </source>
</evidence>
<keyword evidence="2 5" id="KW-0812">Transmembrane</keyword>
<dbReference type="Gene3D" id="2.30.30.60">
    <property type="match status" value="1"/>
</dbReference>
<proteinExistence type="predicted"/>
<dbReference type="PANTHER" id="PTHR30566:SF25">
    <property type="entry name" value="INNER MEMBRANE PROTEIN"/>
    <property type="match status" value="1"/>
</dbReference>
<name>A0ABT1ZCI1_9MICO</name>
<gene>
    <name evidence="7" type="ORF">NUH29_02495</name>
</gene>
<organism evidence="7 8">
    <name type="scientific">Protaetiibacter mangrovi</name>
    <dbReference type="NCBI Taxonomy" id="2970926"/>
    <lineage>
        <taxon>Bacteria</taxon>
        <taxon>Bacillati</taxon>
        <taxon>Actinomycetota</taxon>
        <taxon>Actinomycetes</taxon>
        <taxon>Micrococcales</taxon>
        <taxon>Microbacteriaceae</taxon>
        <taxon>Protaetiibacter</taxon>
    </lineage>
</organism>
<evidence type="ECO:0000256" key="4">
    <source>
        <dbReference type="ARBA" id="ARBA00023136"/>
    </source>
</evidence>
<sequence length="351" mass="38256">MGILDTPAIGTHTWLEFVLAVAIVAVVAVAATFLLNFVVAAVARRRGWDLAKIGRILRPFLTLLTIIGLWIAMVVTLPEADWRVPLTHLAVILVIAVSAWLLAGIVSFAFEAVRLRYPIDVADNSKARRVRTQLDILHRVAGAVIITIAIGAILLTFPGVSALGASVLASAGVAGVVAGLAAQTTLSNVFAGVQLAFSDAIRVDDVVVVEDEWGRIEEMTLSYVVVRIWDDRRLVLPSTYFTTTPFANWTRHASAITGTVELDVDWSVPISALRARFDEVLSGQKLWDRRASGVQVTEATGGIVRVRLLMTAADSGSLWDLRCIMREAMVEWVREASPRAVPRTRVEMLEE</sequence>
<feature type="transmembrane region" description="Helical" evidence="5">
    <location>
        <begin position="89"/>
        <end position="110"/>
    </location>
</feature>
<evidence type="ECO:0000259" key="6">
    <source>
        <dbReference type="Pfam" id="PF00924"/>
    </source>
</evidence>
<dbReference type="InterPro" id="IPR010920">
    <property type="entry name" value="LSM_dom_sf"/>
</dbReference>
<dbReference type="PANTHER" id="PTHR30566">
    <property type="entry name" value="YNAI-RELATED MECHANOSENSITIVE ION CHANNEL"/>
    <property type="match status" value="1"/>
</dbReference>